<reference evidence="2 3" key="1">
    <citation type="submission" date="2018-06" db="EMBL/GenBank/DDBJ databases">
        <authorList>
            <consortium name="Pathogen Informatics"/>
            <person name="Doyle S."/>
        </authorList>
    </citation>
    <scope>NUCLEOTIDE SEQUENCE [LARGE SCALE GENOMIC DNA]</scope>
    <source>
        <strain evidence="2 3">NCTC11544</strain>
    </source>
</reference>
<keyword evidence="2" id="KW-0808">Transferase</keyword>
<name>A0A380AW32_9GAMM</name>
<dbReference type="InterPro" id="IPR043129">
    <property type="entry name" value="ATPase_NBD"/>
</dbReference>
<accession>A0A380AW32</accession>
<proteinExistence type="predicted"/>
<dbReference type="Proteomes" id="UP000255529">
    <property type="component" value="Unassembled WGS sequence"/>
</dbReference>
<dbReference type="Gene3D" id="3.30.420.40">
    <property type="match status" value="1"/>
</dbReference>
<dbReference type="SUPFAM" id="SSF53067">
    <property type="entry name" value="Actin-like ATPase domain"/>
    <property type="match status" value="1"/>
</dbReference>
<sequence length="78" mass="8548">MRYGFDIGGTKIEMAAYDRQLRQVLCQRVTTPTGNYREFLSCIHQLVDSADSQLHTQGSIGIGLPGRDRPAQPPTVGG</sequence>
<evidence type="ECO:0000313" key="2">
    <source>
        <dbReference type="EMBL" id="SUI88478.1"/>
    </source>
</evidence>
<dbReference type="InterPro" id="IPR000600">
    <property type="entry name" value="ROK"/>
</dbReference>
<evidence type="ECO:0000256" key="1">
    <source>
        <dbReference type="SAM" id="MobiDB-lite"/>
    </source>
</evidence>
<dbReference type="EC" id="2.7.1.59" evidence="2"/>
<feature type="region of interest" description="Disordered" evidence="1">
    <location>
        <begin position="57"/>
        <end position="78"/>
    </location>
</feature>
<organism evidence="2 3">
    <name type="scientific">Serratia quinivorans</name>
    <dbReference type="NCBI Taxonomy" id="137545"/>
    <lineage>
        <taxon>Bacteria</taxon>
        <taxon>Pseudomonadati</taxon>
        <taxon>Pseudomonadota</taxon>
        <taxon>Gammaproteobacteria</taxon>
        <taxon>Enterobacterales</taxon>
        <taxon>Yersiniaceae</taxon>
        <taxon>Serratia</taxon>
    </lineage>
</organism>
<protein>
    <submittedName>
        <fullName evidence="2">N-acetyl-D-glucosamine kinase</fullName>
        <ecNumber evidence="2">2.7.1.59</ecNumber>
    </submittedName>
</protein>
<dbReference type="EMBL" id="UGYN01000002">
    <property type="protein sequence ID" value="SUI88478.1"/>
    <property type="molecule type" value="Genomic_DNA"/>
</dbReference>
<dbReference type="Pfam" id="PF00480">
    <property type="entry name" value="ROK"/>
    <property type="match status" value="1"/>
</dbReference>
<evidence type="ECO:0000313" key="3">
    <source>
        <dbReference type="Proteomes" id="UP000255529"/>
    </source>
</evidence>
<keyword evidence="2" id="KW-0418">Kinase</keyword>
<gene>
    <name evidence="2" type="primary">nagK_2</name>
    <name evidence="2" type="ORF">NCTC11544_05158</name>
</gene>
<dbReference type="GO" id="GO:0045127">
    <property type="term" value="F:N-acetylglucosamine kinase activity"/>
    <property type="evidence" value="ECO:0007669"/>
    <property type="project" value="UniProtKB-EC"/>
</dbReference>
<dbReference type="AlphaFoldDB" id="A0A380AW32"/>